<dbReference type="RefSeq" id="WP_236750398.1">
    <property type="nucleotide sequence ID" value="NZ_CP014859.1"/>
</dbReference>
<name>A0AAC9N0X1_9PSEU</name>
<protein>
    <submittedName>
        <fullName evidence="1">Uncharacterized protein</fullName>
    </submittedName>
</protein>
<dbReference type="AlphaFoldDB" id="A0AAC9N0X1"/>
<evidence type="ECO:0000313" key="2">
    <source>
        <dbReference type="Proteomes" id="UP000095210"/>
    </source>
</evidence>
<dbReference type="KEGG" id="ahm:TL08_25210"/>
<proteinExistence type="predicted"/>
<dbReference type="NCBIfam" id="NF047352">
    <property type="entry name" value="P_loop_sacsin"/>
    <property type="match status" value="1"/>
</dbReference>
<keyword evidence="2" id="KW-1185">Reference proteome</keyword>
<dbReference type="Proteomes" id="UP000095210">
    <property type="component" value="Chromosome"/>
</dbReference>
<dbReference type="EMBL" id="CP014859">
    <property type="protein sequence ID" value="AOS65820.1"/>
    <property type="molecule type" value="Genomic_DNA"/>
</dbReference>
<sequence length="1042" mass="109929">MTDGDSIQTMVADSFDTARLRDAVLLAWRSSPTRFREDANSEDDLRYGGYRDRLLVELAQNAADAAAEAGVAGTLRLRVVPGADADSPVELRAANTGTPLSADGVAALAALRASAKRGETSVGRFGVGFAAVLAVSAEPSVVSTTGAVAFSSVRTSAIVAAEPELAAVAAERENTVPVLRLVWPFEAEPAPDGFQTEVRLPLRPEVDANALIEDCAAQAADLLLALPGLTRIEIEDRSWERVDHADGRVTVHGPDGPRHWLCRRSAGVLSEDELGETGAEARRRRAWSVCWALPVDAEGTPEPLSIDRLHAPTQTDDVLSLPARLLATVPLEPNRRRVRPGSALDAVLAHAARTYAELPGAVDPVQRVAVVPAPGFPRSELDEMLRERVLDALRETAWLPVSTGGDVEARHAVVVDEATPELVGLLADVIPGLLTSELGQPRYSSILGSLGVRRLGPAEVVAELAGQTRTPQWWQQLYAALAPIADGLADRRSELGALPVPLIDGRIVTGPRDVLLPDAELTAFTESTTVDVTGLRIAHPDAVHVLLETLGARRAGPADLLDSDPVREAVAVGLDEAEAGGDVTSLVELVLGLVTEAGEGARPWLAALPLRDSDGEWRPADELMLAGAPLASVLAEDVPLGVLDDSFVQRWSAEVLRRVGVVSGFGVLVVADPTGPDHDLADEERWWAEIDGDANPPAELVAVRDLDLVAADAWPAALRLLRNEPDTWRALHSSGYTGWWLARYALIEGRPLRQWRLAGAEELTGLYDPIPASVLAELGDHAEELLAAVGVRTELRIAEPSDASELLARLADSSLSVSAGTTLRVHRALADAVAAGVLDVDSIDPPETLRTLTGAVAGADEVVVLDEPWVLAVGDPARCVAIADPDLVAAAETSAGSSTAAGLPAVPVDGAAVAVAPPTGSGGAVELAELLDLPFASDEWTGEVASTGRAESWSDHAGVVTVSDLLGSPIPDGVLWLHADLRVRSRDAEHSVPWWVAEDGAMHAAETSHGVARALAWRLDRWSLRHLFAALLEQPGAAALLS</sequence>
<accession>A0AAC9N0X1</accession>
<evidence type="ECO:0000313" key="1">
    <source>
        <dbReference type="EMBL" id="AOS65820.1"/>
    </source>
</evidence>
<gene>
    <name evidence="1" type="ORF">TL08_25210</name>
</gene>
<dbReference type="SUPFAM" id="SSF55874">
    <property type="entry name" value="ATPase domain of HSP90 chaperone/DNA topoisomerase II/histidine kinase"/>
    <property type="match status" value="1"/>
</dbReference>
<dbReference type="InterPro" id="IPR036890">
    <property type="entry name" value="HATPase_C_sf"/>
</dbReference>
<organism evidence="1 2">
    <name type="scientific">Actinoalloteichus hymeniacidonis</name>
    <dbReference type="NCBI Taxonomy" id="340345"/>
    <lineage>
        <taxon>Bacteria</taxon>
        <taxon>Bacillati</taxon>
        <taxon>Actinomycetota</taxon>
        <taxon>Actinomycetes</taxon>
        <taxon>Pseudonocardiales</taxon>
        <taxon>Pseudonocardiaceae</taxon>
        <taxon>Actinoalloteichus</taxon>
    </lineage>
</organism>
<reference evidence="2" key="1">
    <citation type="submission" date="2016-03" db="EMBL/GenBank/DDBJ databases">
        <title>Complete genome sequence of the type strain Actinoalloteichus hymeniacidonis DSM 45092.</title>
        <authorList>
            <person name="Schaffert L."/>
            <person name="Albersmeier A."/>
            <person name="Winkler A."/>
            <person name="Kalinowski J."/>
            <person name="Zotchev S."/>
            <person name="Ruckert C."/>
        </authorList>
    </citation>
    <scope>NUCLEOTIDE SEQUENCE [LARGE SCALE GENOMIC DNA]</scope>
    <source>
        <strain evidence="2">HPA177(T) (DSM 45092(T))</strain>
    </source>
</reference>